<dbReference type="EMBL" id="JAMYBS010000040">
    <property type="protein sequence ID" value="MCO7546938.1"/>
    <property type="molecule type" value="Genomic_DNA"/>
</dbReference>
<protein>
    <submittedName>
        <fullName evidence="2">ABC transporter substrate-binding protein</fullName>
    </submittedName>
</protein>
<keyword evidence="1" id="KW-0732">Signal</keyword>
<feature type="signal peptide" evidence="1">
    <location>
        <begin position="1"/>
        <end position="22"/>
    </location>
</feature>
<dbReference type="AlphaFoldDB" id="A0AA41WQP2"/>
<accession>A0AA41WQP2</accession>
<gene>
    <name evidence="2" type="ORF">NJF43_19495</name>
</gene>
<comment type="caution">
    <text evidence="2">The sequence shown here is derived from an EMBL/GenBank/DDBJ whole genome shotgun (WGS) entry which is preliminary data.</text>
</comment>
<evidence type="ECO:0000256" key="1">
    <source>
        <dbReference type="SAM" id="SignalP"/>
    </source>
</evidence>
<dbReference type="RefSeq" id="WP_253165002.1">
    <property type="nucleotide sequence ID" value="NZ_JAMYBS010000040.1"/>
</dbReference>
<evidence type="ECO:0000313" key="2">
    <source>
        <dbReference type="EMBL" id="MCO7546938.1"/>
    </source>
</evidence>
<dbReference type="Proteomes" id="UP001165292">
    <property type="component" value="Unassembled WGS sequence"/>
</dbReference>
<proteinExistence type="predicted"/>
<feature type="chain" id="PRO_5041402547" evidence="1">
    <location>
        <begin position="23"/>
        <end position="258"/>
    </location>
</feature>
<sequence length="258" mass="29301">MNRHFIHIILAILSILPCISHAAAPQRILSLGLCADWLIAHHADRDNVAALSQLQRRYPIDWIGPEWPVHDGSLEQIVTLRPDLVLSGQYSATQIRQRLETLGVHVEVLPLPRSLEQVVEYEKQFLRALQLPETLASVVPAPMPRPARPQRLLLLGANAIGTGQGTLEHEILEHAGWTNYLTEPGYQRLDLERIASDPPDAILWAAPKHRARANQFAEHPALARAVPAERWLTSEFWRWQCPGPWTWELIGQLHQWLD</sequence>
<name>A0AA41WQP2_9GAMM</name>
<dbReference type="Gene3D" id="3.40.50.1980">
    <property type="entry name" value="Nitrogenase molybdenum iron protein domain"/>
    <property type="match status" value="2"/>
</dbReference>
<reference evidence="2" key="1">
    <citation type="submission" date="2022-06" db="EMBL/GenBank/DDBJ databases">
        <title>Detection of beta-lactamases in bacteria of animal origin.</title>
        <authorList>
            <person name="Mlynarcik P."/>
            <person name="Zdarska V."/>
            <person name="Chudobova H."/>
            <person name="Prochazkova P."/>
            <person name="Hricova K."/>
            <person name="Mezerova K."/>
            <person name="Bardon J."/>
            <person name="Dolejska M."/>
            <person name="Sukkar I."/>
            <person name="Kolar M."/>
        </authorList>
    </citation>
    <scope>NUCLEOTIDE SEQUENCE</scope>
    <source>
        <strain evidence="2">S 300-3</strain>
    </source>
</reference>
<evidence type="ECO:0000313" key="3">
    <source>
        <dbReference type="Proteomes" id="UP001165292"/>
    </source>
</evidence>
<dbReference type="SUPFAM" id="SSF53807">
    <property type="entry name" value="Helical backbone' metal receptor"/>
    <property type="match status" value="1"/>
</dbReference>
<organism evidence="2 3">
    <name type="scientific">Stutzerimonas nitrititolerans</name>
    <dbReference type="NCBI Taxonomy" id="2482751"/>
    <lineage>
        <taxon>Bacteria</taxon>
        <taxon>Pseudomonadati</taxon>
        <taxon>Pseudomonadota</taxon>
        <taxon>Gammaproteobacteria</taxon>
        <taxon>Pseudomonadales</taxon>
        <taxon>Pseudomonadaceae</taxon>
        <taxon>Stutzerimonas</taxon>
    </lineage>
</organism>